<dbReference type="InterPro" id="IPR016161">
    <property type="entry name" value="Ald_DH/histidinol_DH"/>
</dbReference>
<dbReference type="Pfam" id="PF00171">
    <property type="entry name" value="Aldedh"/>
    <property type="match status" value="1"/>
</dbReference>
<keyword evidence="2 4" id="KW-0560">Oxidoreductase</keyword>
<organism evidence="6 7">
    <name type="scientific">Echinicola jeungdonensis</name>
    <dbReference type="NCBI Taxonomy" id="709343"/>
    <lineage>
        <taxon>Bacteria</taxon>
        <taxon>Pseudomonadati</taxon>
        <taxon>Bacteroidota</taxon>
        <taxon>Cytophagia</taxon>
        <taxon>Cytophagales</taxon>
        <taxon>Cyclobacteriaceae</taxon>
        <taxon>Echinicola</taxon>
    </lineage>
</organism>
<comment type="similarity">
    <text evidence="1 4">Belongs to the aldehyde dehydrogenase family.</text>
</comment>
<dbReference type="InterPro" id="IPR012394">
    <property type="entry name" value="Aldehyde_DH_NAD(P)"/>
</dbReference>
<proteinExistence type="inferred from homology"/>
<feature type="domain" description="Aldehyde dehydrogenase" evidence="5">
    <location>
        <begin position="11"/>
        <end position="445"/>
    </location>
</feature>
<dbReference type="Proteomes" id="UP001589654">
    <property type="component" value="Unassembled WGS sequence"/>
</dbReference>
<dbReference type="InterPro" id="IPR016163">
    <property type="entry name" value="Ald_DH_C"/>
</dbReference>
<accession>A0ABV5J6H8</accession>
<dbReference type="EMBL" id="JBHMEW010000061">
    <property type="protein sequence ID" value="MFB9212417.1"/>
    <property type="molecule type" value="Genomic_DNA"/>
</dbReference>
<evidence type="ECO:0000256" key="2">
    <source>
        <dbReference type="ARBA" id="ARBA00023002"/>
    </source>
</evidence>
<evidence type="ECO:0000313" key="6">
    <source>
        <dbReference type="EMBL" id="MFB9212417.1"/>
    </source>
</evidence>
<keyword evidence="3" id="KW-0520">NAD</keyword>
<reference evidence="6 7" key="1">
    <citation type="submission" date="2024-09" db="EMBL/GenBank/DDBJ databases">
        <authorList>
            <person name="Sun Q."/>
            <person name="Mori K."/>
        </authorList>
    </citation>
    <scope>NUCLEOTIDE SEQUENCE [LARGE SCALE GENOMIC DNA]</scope>
    <source>
        <strain evidence="6 7">CECT 7682</strain>
    </source>
</reference>
<dbReference type="Gene3D" id="3.40.605.10">
    <property type="entry name" value="Aldehyde Dehydrogenase, Chain A, domain 1"/>
    <property type="match status" value="1"/>
</dbReference>
<evidence type="ECO:0000256" key="3">
    <source>
        <dbReference type="ARBA" id="ARBA00023027"/>
    </source>
</evidence>
<dbReference type="PANTHER" id="PTHR43570:SF20">
    <property type="entry name" value="ALDEHYDE DEHYDROGENASE ALDX-RELATED"/>
    <property type="match status" value="1"/>
</dbReference>
<gene>
    <name evidence="6" type="ORF">ACFFUR_11425</name>
</gene>
<dbReference type="PROSITE" id="PS00070">
    <property type="entry name" value="ALDEHYDE_DEHYDR_CYS"/>
    <property type="match status" value="1"/>
</dbReference>
<keyword evidence="7" id="KW-1185">Reference proteome</keyword>
<dbReference type="InterPro" id="IPR016160">
    <property type="entry name" value="Ald_DH_CS_CYS"/>
</dbReference>
<dbReference type="PANTHER" id="PTHR43570">
    <property type="entry name" value="ALDEHYDE DEHYDROGENASE"/>
    <property type="match status" value="1"/>
</dbReference>
<evidence type="ECO:0000313" key="7">
    <source>
        <dbReference type="Proteomes" id="UP001589654"/>
    </source>
</evidence>
<dbReference type="SUPFAM" id="SSF53720">
    <property type="entry name" value="ALDH-like"/>
    <property type="match status" value="1"/>
</dbReference>
<dbReference type="InterPro" id="IPR016162">
    <property type="entry name" value="Ald_DH_N"/>
</dbReference>
<protein>
    <recommendedName>
        <fullName evidence="4">Aldehyde dehydrogenase</fullName>
    </recommendedName>
</protein>
<comment type="caution">
    <text evidence="6">The sequence shown here is derived from an EMBL/GenBank/DDBJ whole genome shotgun (WGS) entry which is preliminary data.</text>
</comment>
<dbReference type="InterPro" id="IPR015590">
    <property type="entry name" value="Aldehyde_DH_dom"/>
</dbReference>
<evidence type="ECO:0000259" key="5">
    <source>
        <dbReference type="Pfam" id="PF00171"/>
    </source>
</evidence>
<dbReference type="Gene3D" id="3.40.309.10">
    <property type="entry name" value="Aldehyde Dehydrogenase, Chain A, domain 2"/>
    <property type="match status" value="1"/>
</dbReference>
<dbReference type="PIRSF" id="PIRSF036492">
    <property type="entry name" value="ALDH"/>
    <property type="match status" value="1"/>
</dbReference>
<sequence length="480" mass="53984">MNQSFTGVSTSRIDEFFSSQEKQAIKLRSSTREERSEKLMRLKDWIKTNQGEIRKAIYADFKKPATEVDLTDTTFVLLEINLALKKLAQWMAEKKVSTPTHMLGSKSFIHYEPKGTVLIISPWNFPFNLTIGPLVSAIAAGCTVTIKPSELTPHTSALIRRLVEENFNENEVAVFEGGQEIANLLLSKPFDHIHFIGSTNVGKMVMKAASQNLSSVTLQLGGKSPIILDKGINLRDAAHKIAFGKFMNCGQTCIAPDYLLLHESQQDLFIQELSLQVKRMFSSNPKAGALSKDYGRIINSENLDRLKFLLNDAQLKGAKIIYGGKIIENELFMEPTILEGINDEMLLMQEEIFGPILPIITYNQIEDIVNLINQKPKPLAQYIFTKENFVVDFLLKNTSSGTVCVNDCGLQFMQNKLPFGGINQSGMGKTHGYAGFLSFSNEKSVLKQRVGRTLPKILYPPYGFRKIKITQTLMNWLFRK</sequence>
<evidence type="ECO:0000256" key="1">
    <source>
        <dbReference type="ARBA" id="ARBA00009986"/>
    </source>
</evidence>
<name>A0ABV5J6H8_9BACT</name>
<dbReference type="RefSeq" id="WP_290247717.1">
    <property type="nucleotide sequence ID" value="NZ_JAUFQT010000001.1"/>
</dbReference>
<evidence type="ECO:0000256" key="4">
    <source>
        <dbReference type="PIRNR" id="PIRNR036492"/>
    </source>
</evidence>